<gene>
    <name evidence="2" type="ORF">JFN94_12160</name>
</gene>
<accession>A0A7T6VHT8</accession>
<reference evidence="2 3" key="1">
    <citation type="submission" date="2020-12" db="EMBL/GenBank/DDBJ databases">
        <title>Complete genome sequence of Burkholderia anthina BJQ0011.</title>
        <authorList>
            <person name="Xu Y."/>
        </authorList>
    </citation>
    <scope>NUCLEOTIDE SEQUENCE [LARGE SCALE GENOMIC DNA]</scope>
    <source>
        <strain evidence="2 3">BJQ0011</strain>
    </source>
</reference>
<dbReference type="Pfam" id="PF09669">
    <property type="entry name" value="Phage_pRha"/>
    <property type="match status" value="1"/>
</dbReference>
<protein>
    <submittedName>
        <fullName evidence="2">Phage antirepressor KilAC domain-containing protein</fullName>
    </submittedName>
</protein>
<dbReference type="EMBL" id="CP066769">
    <property type="protein sequence ID" value="QQK04208.1"/>
    <property type="molecule type" value="Genomic_DNA"/>
</dbReference>
<evidence type="ECO:0000313" key="3">
    <source>
        <dbReference type="Proteomes" id="UP000596205"/>
    </source>
</evidence>
<dbReference type="GO" id="GO:0003677">
    <property type="term" value="F:DNA binding"/>
    <property type="evidence" value="ECO:0007669"/>
    <property type="project" value="InterPro"/>
</dbReference>
<feature type="domain" description="Antirepressor protein C-terminal" evidence="1">
    <location>
        <begin position="143"/>
        <end position="245"/>
    </location>
</feature>
<dbReference type="AlphaFoldDB" id="A0A7T6VHT8"/>
<proteinExistence type="predicted"/>
<sequence>MADPQASQDKKNLNSNANVNTQLLGAADQLTMSSREIADLVDSRHDDVKRSIARLADRGVIQLPPMAEVKNHLGQTVAEYRVGKRDSYVIVAQLSPEFTARLVDRWQELEARTSAVAFTIPQNLPDALRLAADLADERDQLKAEVQLAAPKAKALDRLSAADGSLCITDAAKSLKVQPKALFRWLSLHDWIYRRGVAWVAHQVALDRGMMEHRVTTIHRDDGTEKATTQARVTAKGLTVLATKLGEGRAA</sequence>
<organism evidence="2 3">
    <name type="scientific">Burkholderia anthina</name>
    <dbReference type="NCBI Taxonomy" id="179879"/>
    <lineage>
        <taxon>Bacteria</taxon>
        <taxon>Pseudomonadati</taxon>
        <taxon>Pseudomonadota</taxon>
        <taxon>Betaproteobacteria</taxon>
        <taxon>Burkholderiales</taxon>
        <taxon>Burkholderiaceae</taxon>
        <taxon>Burkholderia</taxon>
        <taxon>Burkholderia cepacia complex</taxon>
    </lineage>
</organism>
<dbReference type="InterPro" id="IPR005039">
    <property type="entry name" value="Ant_C"/>
</dbReference>
<name>A0A7T6VHT8_9BURK</name>
<dbReference type="Pfam" id="PF03374">
    <property type="entry name" value="ANT"/>
    <property type="match status" value="1"/>
</dbReference>
<dbReference type="InterPro" id="IPR014054">
    <property type="entry name" value="Phage_regulatory_Rha"/>
</dbReference>
<evidence type="ECO:0000313" key="2">
    <source>
        <dbReference type="EMBL" id="QQK04208.1"/>
    </source>
</evidence>
<dbReference type="Proteomes" id="UP000596205">
    <property type="component" value="Chromosome 1"/>
</dbReference>
<evidence type="ECO:0000259" key="1">
    <source>
        <dbReference type="Pfam" id="PF03374"/>
    </source>
</evidence>
<dbReference type="KEGG" id="bann:JFN94_12160"/>